<dbReference type="EMBL" id="CAKOGP040001446">
    <property type="protein sequence ID" value="CAJ1945553.1"/>
    <property type="molecule type" value="Genomic_DNA"/>
</dbReference>
<feature type="compositionally biased region" description="Polar residues" evidence="1">
    <location>
        <begin position="51"/>
        <end position="60"/>
    </location>
</feature>
<name>A0AAD2FKP8_9STRA</name>
<gene>
    <name evidence="2" type="ORF">CYCCA115_LOCUS9697</name>
</gene>
<keyword evidence="3" id="KW-1185">Reference proteome</keyword>
<protein>
    <submittedName>
        <fullName evidence="2">Uncharacterized protein</fullName>
    </submittedName>
</protein>
<feature type="region of interest" description="Disordered" evidence="1">
    <location>
        <begin position="1"/>
        <end position="103"/>
    </location>
</feature>
<sequence length="330" mass="36419">MKGTNKSNASVTTTTLKRAPSGNKENNTRAEGAVKPNGAVKARGLAIRDPTTITKESCQPDSREDDDPQSSQKTVPRPKGHERENEETLATEESQQGFPCQQPSDTAAMMQKFLDQMAYMSGQINTLSTANGSMSRQINTLSTANGSMSAEMASMSRQINTLLATNASKSAEASHSRRVAAEMQSQMQAQAFQLEAQAFQLEAQATKIDTQAFQLEARAFQLEAQASEIADLKPKVQNLMEFQSLITKREIALKVAEVIVRSLKSKYPALRGYLLRNCVDFLNEEGNWDQVKLSDNGQKSGFSLENISNYHHVISGIQQDRNEIAHQQMR</sequence>
<comment type="caution">
    <text evidence="2">The sequence shown here is derived from an EMBL/GenBank/DDBJ whole genome shotgun (WGS) entry which is preliminary data.</text>
</comment>
<dbReference type="AlphaFoldDB" id="A0AAD2FKP8"/>
<feature type="compositionally biased region" description="Polar residues" evidence="1">
    <location>
        <begin position="94"/>
        <end position="103"/>
    </location>
</feature>
<reference evidence="2" key="1">
    <citation type="submission" date="2023-08" db="EMBL/GenBank/DDBJ databases">
        <authorList>
            <person name="Audoor S."/>
            <person name="Bilcke G."/>
        </authorList>
    </citation>
    <scope>NUCLEOTIDE SEQUENCE</scope>
</reference>
<evidence type="ECO:0000256" key="1">
    <source>
        <dbReference type="SAM" id="MobiDB-lite"/>
    </source>
</evidence>
<organism evidence="2 3">
    <name type="scientific">Cylindrotheca closterium</name>
    <dbReference type="NCBI Taxonomy" id="2856"/>
    <lineage>
        <taxon>Eukaryota</taxon>
        <taxon>Sar</taxon>
        <taxon>Stramenopiles</taxon>
        <taxon>Ochrophyta</taxon>
        <taxon>Bacillariophyta</taxon>
        <taxon>Bacillariophyceae</taxon>
        <taxon>Bacillariophycidae</taxon>
        <taxon>Bacillariales</taxon>
        <taxon>Bacillariaceae</taxon>
        <taxon>Cylindrotheca</taxon>
    </lineage>
</organism>
<accession>A0AAD2FKP8</accession>
<evidence type="ECO:0000313" key="2">
    <source>
        <dbReference type="EMBL" id="CAJ1945553.1"/>
    </source>
</evidence>
<feature type="compositionally biased region" description="Polar residues" evidence="1">
    <location>
        <begin position="1"/>
        <end position="16"/>
    </location>
</feature>
<dbReference type="Proteomes" id="UP001295423">
    <property type="component" value="Unassembled WGS sequence"/>
</dbReference>
<evidence type="ECO:0000313" key="3">
    <source>
        <dbReference type="Proteomes" id="UP001295423"/>
    </source>
</evidence>
<proteinExistence type="predicted"/>